<reference evidence="1 2" key="1">
    <citation type="journal article" date="2019" name="Sci. Rep.">
        <title>Orb-weaving spider Araneus ventricosus genome elucidates the spidroin gene catalogue.</title>
        <authorList>
            <person name="Kono N."/>
            <person name="Nakamura H."/>
            <person name="Ohtoshi R."/>
            <person name="Moran D.A.P."/>
            <person name="Shinohara A."/>
            <person name="Yoshida Y."/>
            <person name="Fujiwara M."/>
            <person name="Mori M."/>
            <person name="Tomita M."/>
            <person name="Arakawa K."/>
        </authorList>
    </citation>
    <scope>NUCLEOTIDE SEQUENCE [LARGE SCALE GENOMIC DNA]</scope>
</reference>
<proteinExistence type="predicted"/>
<organism evidence="1 2">
    <name type="scientific">Araneus ventricosus</name>
    <name type="common">Orbweaver spider</name>
    <name type="synonym">Epeira ventricosa</name>
    <dbReference type="NCBI Taxonomy" id="182803"/>
    <lineage>
        <taxon>Eukaryota</taxon>
        <taxon>Metazoa</taxon>
        <taxon>Ecdysozoa</taxon>
        <taxon>Arthropoda</taxon>
        <taxon>Chelicerata</taxon>
        <taxon>Arachnida</taxon>
        <taxon>Araneae</taxon>
        <taxon>Araneomorphae</taxon>
        <taxon>Entelegynae</taxon>
        <taxon>Araneoidea</taxon>
        <taxon>Araneidae</taxon>
        <taxon>Araneus</taxon>
    </lineage>
</organism>
<dbReference type="AlphaFoldDB" id="A0A4Y2CV87"/>
<name>A0A4Y2CV87_ARAVE</name>
<accession>A0A4Y2CV87</accession>
<dbReference type="Gene3D" id="3.90.180.10">
    <property type="entry name" value="Medium-chain alcohol dehydrogenases, catalytic domain"/>
    <property type="match status" value="1"/>
</dbReference>
<evidence type="ECO:0000313" key="2">
    <source>
        <dbReference type="Proteomes" id="UP000499080"/>
    </source>
</evidence>
<protein>
    <submittedName>
        <fullName evidence="1">Uncharacterized protein</fullName>
    </submittedName>
</protein>
<dbReference type="EMBL" id="BGPR01164571">
    <property type="protein sequence ID" value="GBM08293.1"/>
    <property type="molecule type" value="Genomic_DNA"/>
</dbReference>
<dbReference type="OrthoDB" id="7553757at2759"/>
<evidence type="ECO:0000313" key="1">
    <source>
        <dbReference type="EMBL" id="GBM08293.1"/>
    </source>
</evidence>
<comment type="caution">
    <text evidence="1">The sequence shown here is derived from an EMBL/GenBank/DDBJ whole genome shotgun (WGS) entry which is preliminary data.</text>
</comment>
<gene>
    <name evidence="1" type="ORF">AVEN_43366_1</name>
</gene>
<keyword evidence="2" id="KW-1185">Reference proteome</keyword>
<dbReference type="Proteomes" id="UP000499080">
    <property type="component" value="Unassembled WGS sequence"/>
</dbReference>
<sequence>MYAFTIFNFELWIVSDHGKVETKHAYLNVLTRGDLSSLVWMDSPLKYFKQTAPLNFRDVMLASGKLPPDALAGKLNLLADLKLLSNNIIWRNIKILASLKQLYLTKEYC</sequence>